<dbReference type="PANTHER" id="PTHR10578">
    <property type="entry name" value="S -2-HYDROXY-ACID OXIDASE-RELATED"/>
    <property type="match status" value="1"/>
</dbReference>
<feature type="binding site" evidence="7">
    <location>
        <position position="110"/>
    </location>
    <ligand>
        <name>FMN</name>
        <dbReference type="ChEBI" id="CHEBI:58210"/>
    </ligand>
</feature>
<name>A0A1G9CIM1_9RHOB</name>
<dbReference type="PIRSF" id="PIRSF000138">
    <property type="entry name" value="Al-hdrx_acd_dh"/>
    <property type="match status" value="1"/>
</dbReference>
<comment type="similarity">
    <text evidence="5">Belongs to the FMN-dependent alpha-hydroxy acid dehydrogenase family.</text>
</comment>
<feature type="binding site" evidence="7">
    <location>
        <begin position="81"/>
        <end position="83"/>
    </location>
    <ligand>
        <name>FMN</name>
        <dbReference type="ChEBI" id="CHEBI:58210"/>
    </ligand>
</feature>
<dbReference type="EMBL" id="FNFV01000003">
    <property type="protein sequence ID" value="SDK51265.1"/>
    <property type="molecule type" value="Genomic_DNA"/>
</dbReference>
<dbReference type="InterPro" id="IPR013785">
    <property type="entry name" value="Aldolase_TIM"/>
</dbReference>
<feature type="binding site" evidence="7">
    <location>
        <position position="159"/>
    </location>
    <ligand>
        <name>FMN</name>
        <dbReference type="ChEBI" id="CHEBI:58210"/>
    </ligand>
</feature>
<protein>
    <submittedName>
        <fullName evidence="9">L-lactate dehydrogenase (Cytochrome)</fullName>
    </submittedName>
</protein>
<feature type="binding site" evidence="7">
    <location>
        <position position="28"/>
    </location>
    <ligand>
        <name>glyoxylate</name>
        <dbReference type="ChEBI" id="CHEBI:36655"/>
    </ligand>
</feature>
<feature type="binding site" evidence="7">
    <location>
        <position position="168"/>
    </location>
    <ligand>
        <name>glyoxylate</name>
        <dbReference type="ChEBI" id="CHEBI:36655"/>
    </ligand>
</feature>
<accession>A0A1G9CIM1</accession>
<dbReference type="GO" id="GO:0016491">
    <property type="term" value="F:oxidoreductase activity"/>
    <property type="evidence" value="ECO:0007669"/>
    <property type="project" value="UniProtKB-KW"/>
</dbReference>
<dbReference type="RefSeq" id="WP_092499723.1">
    <property type="nucleotide sequence ID" value="NZ_FNFV01000003.1"/>
</dbReference>
<feature type="binding site" evidence="7">
    <location>
        <begin position="332"/>
        <end position="333"/>
    </location>
    <ligand>
        <name>FMN</name>
        <dbReference type="ChEBI" id="CHEBI:58210"/>
    </ligand>
</feature>
<keyword evidence="4" id="KW-0560">Oxidoreductase</keyword>
<feature type="binding site" evidence="7">
    <location>
        <position position="278"/>
    </location>
    <ligand>
        <name>glyoxylate</name>
        <dbReference type="ChEBI" id="CHEBI:36655"/>
    </ligand>
</feature>
<evidence type="ECO:0000256" key="3">
    <source>
        <dbReference type="ARBA" id="ARBA00022643"/>
    </source>
</evidence>
<dbReference type="Proteomes" id="UP000199328">
    <property type="component" value="Unassembled WGS sequence"/>
</dbReference>
<feature type="binding site" evidence="7">
    <location>
        <position position="254"/>
    </location>
    <ligand>
        <name>FMN</name>
        <dbReference type="ChEBI" id="CHEBI:58210"/>
    </ligand>
</feature>
<evidence type="ECO:0000256" key="6">
    <source>
        <dbReference type="PIRSR" id="PIRSR000138-1"/>
    </source>
</evidence>
<evidence type="ECO:0000313" key="10">
    <source>
        <dbReference type="Proteomes" id="UP000199328"/>
    </source>
</evidence>
<dbReference type="OrthoDB" id="9770452at2"/>
<keyword evidence="3 7" id="KW-0288">FMN</keyword>
<dbReference type="Gene3D" id="3.20.20.70">
    <property type="entry name" value="Aldolase class I"/>
    <property type="match status" value="1"/>
</dbReference>
<dbReference type="AlphaFoldDB" id="A0A1G9CIM1"/>
<feature type="binding site" evidence="7">
    <location>
        <position position="276"/>
    </location>
    <ligand>
        <name>FMN</name>
        <dbReference type="ChEBI" id="CHEBI:58210"/>
    </ligand>
</feature>
<evidence type="ECO:0000256" key="4">
    <source>
        <dbReference type="ARBA" id="ARBA00023002"/>
    </source>
</evidence>
<feature type="binding site" evidence="7">
    <location>
        <position position="131"/>
    </location>
    <ligand>
        <name>FMN</name>
        <dbReference type="ChEBI" id="CHEBI:58210"/>
    </ligand>
</feature>
<dbReference type="InterPro" id="IPR000262">
    <property type="entry name" value="FMN-dep_DH"/>
</dbReference>
<keyword evidence="2 7" id="KW-0285">Flavoprotein</keyword>
<evidence type="ECO:0000256" key="1">
    <source>
        <dbReference type="ARBA" id="ARBA00001917"/>
    </source>
</evidence>
<feature type="binding site" evidence="7">
    <location>
        <position position="281"/>
    </location>
    <ligand>
        <name>glyoxylate</name>
        <dbReference type="ChEBI" id="CHEBI:36655"/>
    </ligand>
</feature>
<proteinExistence type="inferred from homology"/>
<dbReference type="InterPro" id="IPR012133">
    <property type="entry name" value="Alpha-hydoxy_acid_DH_FMN"/>
</dbReference>
<evidence type="ECO:0000256" key="5">
    <source>
        <dbReference type="ARBA" id="ARBA00024042"/>
    </source>
</evidence>
<gene>
    <name evidence="9" type="ORF">SAMN05216257_103118</name>
</gene>
<dbReference type="STRING" id="990712.SAMN05216257_103118"/>
<reference evidence="10" key="1">
    <citation type="submission" date="2016-10" db="EMBL/GenBank/DDBJ databases">
        <authorList>
            <person name="Varghese N."/>
            <person name="Submissions S."/>
        </authorList>
    </citation>
    <scope>NUCLEOTIDE SEQUENCE [LARGE SCALE GENOMIC DNA]</scope>
    <source>
        <strain evidence="10">CGMCC 1.10789</strain>
    </source>
</reference>
<evidence type="ECO:0000256" key="7">
    <source>
        <dbReference type="PIRSR" id="PIRSR000138-2"/>
    </source>
</evidence>
<evidence type="ECO:0000313" key="9">
    <source>
        <dbReference type="EMBL" id="SDK51265.1"/>
    </source>
</evidence>
<evidence type="ECO:0000259" key="8">
    <source>
        <dbReference type="PROSITE" id="PS51349"/>
    </source>
</evidence>
<dbReference type="PROSITE" id="PS51349">
    <property type="entry name" value="FMN_HYDROXY_ACID_DH_2"/>
    <property type="match status" value="1"/>
</dbReference>
<dbReference type="SUPFAM" id="SSF51395">
    <property type="entry name" value="FMN-linked oxidoreductases"/>
    <property type="match status" value="1"/>
</dbReference>
<dbReference type="Pfam" id="PF01070">
    <property type="entry name" value="FMN_dh"/>
    <property type="match status" value="1"/>
</dbReference>
<comment type="cofactor">
    <cofactor evidence="1">
        <name>FMN</name>
        <dbReference type="ChEBI" id="CHEBI:58210"/>
    </cofactor>
</comment>
<dbReference type="PANTHER" id="PTHR10578:SF107">
    <property type="entry name" value="2-HYDROXYACID OXIDASE 1"/>
    <property type="match status" value="1"/>
</dbReference>
<dbReference type="CDD" id="cd02809">
    <property type="entry name" value="alpha_hydroxyacid_oxid_FMN"/>
    <property type="match status" value="1"/>
</dbReference>
<dbReference type="InterPro" id="IPR037396">
    <property type="entry name" value="FMN_HAD"/>
</dbReference>
<evidence type="ECO:0000256" key="2">
    <source>
        <dbReference type="ARBA" id="ARBA00022630"/>
    </source>
</evidence>
<feature type="binding site" evidence="7">
    <location>
        <position position="133"/>
    </location>
    <ligand>
        <name>glyoxylate</name>
        <dbReference type="ChEBI" id="CHEBI:36655"/>
    </ligand>
</feature>
<feature type="active site" description="Proton acceptor" evidence="6">
    <location>
        <position position="278"/>
    </location>
</feature>
<keyword evidence="10" id="KW-1185">Reference proteome</keyword>
<organism evidence="9 10">
    <name type="scientific">Meinhardsimonia xiamenensis</name>
    <dbReference type="NCBI Taxonomy" id="990712"/>
    <lineage>
        <taxon>Bacteria</taxon>
        <taxon>Pseudomonadati</taxon>
        <taxon>Pseudomonadota</taxon>
        <taxon>Alphaproteobacteria</taxon>
        <taxon>Rhodobacterales</taxon>
        <taxon>Paracoccaceae</taxon>
        <taxon>Meinhardsimonia</taxon>
    </lineage>
</organism>
<sequence length="386" mass="42306">MDLDHSHPAISDLAARARRRIPRFVWDYLDSATGSESTLRRNREMLDSVRLVPSILHGEIAPDLSTQLLGREWSRPFGIAPVGMSGLMWPDAERILAGMAGATNIPYCLSTVATRTPEEVGPHVAEAGWFQLYPPRDREILTDMLRRARSAGFRTLVLTVDVPVASRRERQRKGGLTHPPRLTPRIMAQTAIRPAWALGTLRHGMPRLRFMESYRSHRGPLPSTQHIGYLLRTSPDRDYLARLRDAWKGPLVVKGVLRADDAAALVGAGVDAVWVSNHAGRQFDAAPSTIEVLAAIRAAVPAGFPVIFDSGVESGLDILRAFALGADFVMLGRAFHYGLAAFGRRGAAHVVHILTEDLKANMGQLGIARPEEARHVPLIGPVARAP</sequence>
<feature type="domain" description="FMN hydroxy acid dehydrogenase" evidence="8">
    <location>
        <begin position="2"/>
        <end position="383"/>
    </location>
</feature>
<dbReference type="GO" id="GO:0010181">
    <property type="term" value="F:FMN binding"/>
    <property type="evidence" value="ECO:0007669"/>
    <property type="project" value="InterPro"/>
</dbReference>